<keyword evidence="1" id="KW-0472">Membrane</keyword>
<comment type="caution">
    <text evidence="2">The sequence shown here is derived from an EMBL/GenBank/DDBJ whole genome shotgun (WGS) entry which is preliminary data.</text>
</comment>
<protein>
    <recommendedName>
        <fullName evidence="4">Transmembrane protein</fullName>
    </recommendedName>
</protein>
<keyword evidence="1" id="KW-1133">Transmembrane helix</keyword>
<proteinExistence type="predicted"/>
<dbReference type="EMBL" id="SLXB01000008">
    <property type="protein sequence ID" value="TCO93063.1"/>
    <property type="molecule type" value="Genomic_DNA"/>
</dbReference>
<gene>
    <name evidence="2" type="ORF">EV202_10847</name>
</gene>
<evidence type="ECO:0000313" key="2">
    <source>
        <dbReference type="EMBL" id="TCO93063.1"/>
    </source>
</evidence>
<dbReference type="AlphaFoldDB" id="A0A4R2LNJ9"/>
<name>A0A4R2LNJ9_9BACE</name>
<evidence type="ECO:0008006" key="4">
    <source>
        <dbReference type="Google" id="ProtNLM"/>
    </source>
</evidence>
<organism evidence="2 3">
    <name type="scientific">Prevotella heparinolytica</name>
    <dbReference type="NCBI Taxonomy" id="28113"/>
    <lineage>
        <taxon>Bacteria</taxon>
        <taxon>Pseudomonadati</taxon>
        <taxon>Bacteroidota</taxon>
        <taxon>Bacteroidia</taxon>
        <taxon>Bacteroidales</taxon>
        <taxon>Bacteroidaceae</taxon>
        <taxon>Bacteroides</taxon>
    </lineage>
</organism>
<feature type="transmembrane region" description="Helical" evidence="1">
    <location>
        <begin position="68"/>
        <end position="88"/>
    </location>
</feature>
<accession>A0A4R2LNJ9</accession>
<evidence type="ECO:0000313" key="3">
    <source>
        <dbReference type="Proteomes" id="UP000295600"/>
    </source>
</evidence>
<evidence type="ECO:0000256" key="1">
    <source>
        <dbReference type="SAM" id="Phobius"/>
    </source>
</evidence>
<sequence length="158" mass="17835">MGVLYSLQEAICAFKDFLRECRQHLNRFFDTKIYVLYGNVKAFCLACRRLRFVFLSVPAKTFLQTVNLHTSIVGTIFIIVVSGSLFAVRRYLFAPCEYLSAVRGFVFASCVQRFIRGREHVYCVPSAILFHGIQGVFSRSSGCPVQSSSSGSCLFLPF</sequence>
<dbReference type="Proteomes" id="UP000295600">
    <property type="component" value="Unassembled WGS sequence"/>
</dbReference>
<reference evidence="2 3" key="1">
    <citation type="submission" date="2019-03" db="EMBL/GenBank/DDBJ databases">
        <title>Genomic Encyclopedia of Type Strains, Phase IV (KMG-IV): sequencing the most valuable type-strain genomes for metagenomic binning, comparative biology and taxonomic classification.</title>
        <authorList>
            <person name="Goeker M."/>
        </authorList>
    </citation>
    <scope>NUCLEOTIDE SEQUENCE [LARGE SCALE GENOMIC DNA]</scope>
    <source>
        <strain evidence="2 3">DSM 23917</strain>
    </source>
</reference>
<keyword evidence="1" id="KW-0812">Transmembrane</keyword>